<name>A0A1L7W1Y1_FUSPR</name>
<reference evidence="2" key="1">
    <citation type="journal article" date="2016" name="Genome Biol. Evol.">
        <title>Comparative 'omics' of the Fusarium fujikuroi species complex highlights differences in genetic potential and metabolite synthesis.</title>
        <authorList>
            <person name="Niehaus E.-M."/>
            <person name="Muensterkoetter M."/>
            <person name="Proctor R.H."/>
            <person name="Brown D.W."/>
            <person name="Sharon A."/>
            <person name="Idan Y."/>
            <person name="Oren-Young L."/>
            <person name="Sieber C.M."/>
            <person name="Novak O."/>
            <person name="Pencik A."/>
            <person name="Tarkowska D."/>
            <person name="Hromadova K."/>
            <person name="Freeman S."/>
            <person name="Maymon M."/>
            <person name="Elazar M."/>
            <person name="Youssef S.A."/>
            <person name="El-Shabrawy E.S.M."/>
            <person name="Shalaby A.B.A."/>
            <person name="Houterman P."/>
            <person name="Brock N.L."/>
            <person name="Burkhardt I."/>
            <person name="Tsavkelova E.A."/>
            <person name="Dickschat J.S."/>
            <person name="Galuszka P."/>
            <person name="Gueldener U."/>
            <person name="Tudzynski B."/>
        </authorList>
    </citation>
    <scope>NUCLEOTIDE SEQUENCE [LARGE SCALE GENOMIC DNA]</scope>
    <source>
        <strain evidence="2">ET1</strain>
    </source>
</reference>
<protein>
    <submittedName>
        <fullName evidence="1">Uncharacterized protein</fullName>
    </submittedName>
</protein>
<comment type="caution">
    <text evidence="1">The sequence shown here is derived from an EMBL/GenBank/DDBJ whole genome shotgun (WGS) entry which is preliminary data.</text>
</comment>
<dbReference type="EMBL" id="FJOF01000010">
    <property type="protein sequence ID" value="CZR46472.1"/>
    <property type="molecule type" value="Genomic_DNA"/>
</dbReference>
<gene>
    <name evidence="1" type="ORF">FPRO_11921</name>
</gene>
<sequence length="70" mass="7736">MAMEHFLLAAEYCTLLALSTYHQSFLLLHAVHILNPVSLAEPAASQNHPQKTNVVSSDMLLPIHLETAEL</sequence>
<organism evidence="1 2">
    <name type="scientific">Fusarium proliferatum (strain ET1)</name>
    <name type="common">Orchid endophyte fungus</name>
    <dbReference type="NCBI Taxonomy" id="1227346"/>
    <lineage>
        <taxon>Eukaryota</taxon>
        <taxon>Fungi</taxon>
        <taxon>Dikarya</taxon>
        <taxon>Ascomycota</taxon>
        <taxon>Pezizomycotina</taxon>
        <taxon>Sordariomycetes</taxon>
        <taxon>Hypocreomycetidae</taxon>
        <taxon>Hypocreales</taxon>
        <taxon>Nectriaceae</taxon>
        <taxon>Fusarium</taxon>
        <taxon>Fusarium fujikuroi species complex</taxon>
    </lineage>
</organism>
<evidence type="ECO:0000313" key="2">
    <source>
        <dbReference type="Proteomes" id="UP000183971"/>
    </source>
</evidence>
<keyword evidence="2" id="KW-1185">Reference proteome</keyword>
<dbReference type="GeneID" id="42056788"/>
<accession>A0A1L7W1Y1</accession>
<proteinExistence type="predicted"/>
<evidence type="ECO:0000313" key="1">
    <source>
        <dbReference type="EMBL" id="CZR46472.1"/>
    </source>
</evidence>
<dbReference type="RefSeq" id="XP_031087006.1">
    <property type="nucleotide sequence ID" value="XM_031221448.1"/>
</dbReference>
<dbReference type="AlphaFoldDB" id="A0A1L7W1Y1"/>
<dbReference type="VEuPathDB" id="FungiDB:FPRO_11921"/>
<dbReference type="Proteomes" id="UP000183971">
    <property type="component" value="Unassembled WGS sequence"/>
</dbReference>